<proteinExistence type="inferred from homology"/>
<dbReference type="GO" id="GO:0032259">
    <property type="term" value="P:methylation"/>
    <property type="evidence" value="ECO:0007669"/>
    <property type="project" value="UniProtKB-KW"/>
</dbReference>
<comment type="similarity">
    <text evidence="2 6">Belongs to the UPF0677 family.</text>
</comment>
<dbReference type="AlphaFoldDB" id="A0A6G4UZC1"/>
<keyword evidence="3 6" id="KW-0489">Methyltransferase</keyword>
<comment type="function">
    <text evidence="1 6">Exhibits S-adenosyl-L-methionine-dependent methyltransferase activity.</text>
</comment>
<dbReference type="InterPro" id="IPR011610">
    <property type="entry name" value="SAM_mthyl_Trfase_ML2640-like"/>
</dbReference>
<sequence length="288" mass="31268">MTVRQLAVTARWTAAARARESARPDRLFHDPYAAALAGDDGHRLLESMERASGGAENPYLAIRTRFFDDAALARLTTAGPCQVVSVAAGLDTRPYRCAWPEGTVVYEVDQPDPLTWKGTVLSTLGAVSGCRLRTVRTDLRGSWHTELGAAGFDASVPTLWLIEGLLVYLDHAHVETLLAQVSALSSAGSLLVTDAVNSALYDQPWAQPQLRLLEHLGMPWRSHIDDPVAFLARYGWSARVRLPGTADVAGGKRWPYPVPPHGAPGQARLFMIDAVRQHSGAPVDLPHT</sequence>
<evidence type="ECO:0000256" key="6">
    <source>
        <dbReference type="RuleBase" id="RU362030"/>
    </source>
</evidence>
<evidence type="ECO:0000256" key="3">
    <source>
        <dbReference type="ARBA" id="ARBA00022603"/>
    </source>
</evidence>
<evidence type="ECO:0000313" key="7">
    <source>
        <dbReference type="EMBL" id="NGO07017.1"/>
    </source>
</evidence>
<dbReference type="Proteomes" id="UP000472335">
    <property type="component" value="Unassembled WGS sequence"/>
</dbReference>
<evidence type="ECO:0000256" key="1">
    <source>
        <dbReference type="ARBA" id="ARBA00003907"/>
    </source>
</evidence>
<dbReference type="EMBL" id="JAAKZY010000009">
    <property type="protein sequence ID" value="NGO07017.1"/>
    <property type="molecule type" value="Genomic_DNA"/>
</dbReference>
<dbReference type="EC" id="2.1.1.-" evidence="6"/>
<keyword evidence="5 6" id="KW-0949">S-adenosyl-L-methionine</keyword>
<organism evidence="7 8">
    <name type="scientific">Streptomyces scabichelini</name>
    <dbReference type="NCBI Taxonomy" id="2711217"/>
    <lineage>
        <taxon>Bacteria</taxon>
        <taxon>Bacillati</taxon>
        <taxon>Actinomycetota</taxon>
        <taxon>Actinomycetes</taxon>
        <taxon>Kitasatosporales</taxon>
        <taxon>Streptomycetaceae</taxon>
        <taxon>Streptomyces</taxon>
    </lineage>
</organism>
<evidence type="ECO:0000256" key="5">
    <source>
        <dbReference type="ARBA" id="ARBA00022691"/>
    </source>
</evidence>
<keyword evidence="4 7" id="KW-0808">Transferase</keyword>
<accession>A0A6G4UZC1</accession>
<dbReference type="NCBIfam" id="TIGR00027">
    <property type="entry name" value="mthyl_TIGR00027"/>
    <property type="match status" value="1"/>
</dbReference>
<evidence type="ECO:0000256" key="4">
    <source>
        <dbReference type="ARBA" id="ARBA00022679"/>
    </source>
</evidence>
<name>A0A6G4UZC1_9ACTN</name>
<dbReference type="GO" id="GO:0008168">
    <property type="term" value="F:methyltransferase activity"/>
    <property type="evidence" value="ECO:0007669"/>
    <property type="project" value="UniProtKB-UniRule"/>
</dbReference>
<dbReference type="SUPFAM" id="SSF53335">
    <property type="entry name" value="S-adenosyl-L-methionine-dependent methyltransferases"/>
    <property type="match status" value="1"/>
</dbReference>
<gene>
    <name evidence="7" type="ORF">G5C60_04950</name>
</gene>
<dbReference type="InterPro" id="IPR007213">
    <property type="entry name" value="Ppm1/Ppm2/Tcmp"/>
</dbReference>
<dbReference type="Pfam" id="PF04072">
    <property type="entry name" value="LCM"/>
    <property type="match status" value="1"/>
</dbReference>
<comment type="caution">
    <text evidence="7">The sequence shown here is derived from an EMBL/GenBank/DDBJ whole genome shotgun (WGS) entry which is preliminary data.</text>
</comment>
<dbReference type="Gene3D" id="3.40.50.150">
    <property type="entry name" value="Vaccinia Virus protein VP39"/>
    <property type="match status" value="1"/>
</dbReference>
<protein>
    <recommendedName>
        <fullName evidence="6">S-adenosyl-L-methionine-dependent methyltransferase</fullName>
        <ecNumber evidence="6">2.1.1.-</ecNumber>
    </recommendedName>
</protein>
<dbReference type="PANTHER" id="PTHR43619">
    <property type="entry name" value="S-ADENOSYL-L-METHIONINE-DEPENDENT METHYLTRANSFERASE YKTD-RELATED"/>
    <property type="match status" value="1"/>
</dbReference>
<evidence type="ECO:0000313" key="8">
    <source>
        <dbReference type="Proteomes" id="UP000472335"/>
    </source>
</evidence>
<dbReference type="InterPro" id="IPR029063">
    <property type="entry name" value="SAM-dependent_MTases_sf"/>
</dbReference>
<evidence type="ECO:0000256" key="2">
    <source>
        <dbReference type="ARBA" id="ARBA00008138"/>
    </source>
</evidence>
<keyword evidence="8" id="KW-1185">Reference proteome</keyword>
<dbReference type="RefSeq" id="WP_165254934.1">
    <property type="nucleotide sequence ID" value="NZ_JAAKZY010000009.1"/>
</dbReference>
<reference evidence="7 8" key="1">
    <citation type="submission" date="2020-02" db="EMBL/GenBank/DDBJ databases">
        <title>Whole-genome analyses of novel actinobacteria.</title>
        <authorList>
            <person name="Sahin N."/>
            <person name="Gencbay T."/>
        </authorList>
    </citation>
    <scope>NUCLEOTIDE SEQUENCE [LARGE SCALE GENOMIC DNA]</scope>
    <source>
        <strain evidence="7 8">HC44</strain>
    </source>
</reference>
<dbReference type="PANTHER" id="PTHR43619:SF2">
    <property type="entry name" value="S-ADENOSYL-L-METHIONINE-DEPENDENT METHYLTRANSFERASES SUPERFAMILY PROTEIN"/>
    <property type="match status" value="1"/>
</dbReference>